<dbReference type="Proteomes" id="UP000663193">
    <property type="component" value="Chromosome 2"/>
</dbReference>
<dbReference type="OMA" id="YKGTAAH"/>
<dbReference type="VEuPathDB" id="FungiDB:JI435_084690"/>
<accession>A0A7U2ESX4</accession>
<gene>
    <name evidence="2" type="ORF">JI435_084690</name>
</gene>
<dbReference type="KEGG" id="pno:SNOG_08469"/>
<dbReference type="Gene3D" id="3.30.9.10">
    <property type="entry name" value="D-Amino Acid Oxidase, subunit A, domain 2"/>
    <property type="match status" value="1"/>
</dbReference>
<dbReference type="EMBL" id="CP069024">
    <property type="protein sequence ID" value="QRC92453.1"/>
    <property type="molecule type" value="Genomic_DNA"/>
</dbReference>
<evidence type="ECO:0000313" key="3">
    <source>
        <dbReference type="Proteomes" id="UP000663193"/>
    </source>
</evidence>
<evidence type="ECO:0000259" key="1">
    <source>
        <dbReference type="Pfam" id="PF01266"/>
    </source>
</evidence>
<feature type="domain" description="FAD dependent oxidoreductase" evidence="1">
    <location>
        <begin position="40"/>
        <end position="419"/>
    </location>
</feature>
<protein>
    <recommendedName>
        <fullName evidence="1">FAD dependent oxidoreductase domain-containing protein</fullName>
    </recommendedName>
</protein>
<dbReference type="RefSeq" id="XP_001798780.1">
    <property type="nucleotide sequence ID" value="XM_001798728.1"/>
</dbReference>
<dbReference type="PANTHER" id="PTHR13847">
    <property type="entry name" value="SARCOSINE DEHYDROGENASE-RELATED"/>
    <property type="match status" value="1"/>
</dbReference>
<dbReference type="PANTHER" id="PTHR13847:SF279">
    <property type="entry name" value="FAD DEPENDENT OXIDOREDUCTASE DOMAIN-CONTAINING PROTEIN-RELATED"/>
    <property type="match status" value="1"/>
</dbReference>
<sequence length="451" mass="49473">MPPAPQILPVPNPVPSYWLTPPSKHARLRSTSTLPQSCTITIIGSGMAGVLTVYHLLQSANPPSILLLEARDLCSGATARNGGHVKIKTATLAGLSGNSERNALQTYVRRVMSDLARIVESEGMGDECEFELRKSWDVFLDEEEFERIKGVYDDAKGKEEAWTGHVRCVGSDNAARETSIKDAVGAFESEIASLWPYRFVTGLVDRMLVRYPERLNVQTNTPVTHMEEIAQGTLLTTPRGTLTTEKVVFATNAWTAGLLDAFKDTITPVKGMACHIRPSRHVDVHLSNTYNIHFAPASSTGVDYLNPRPDGGIVVGGGAWFFKAHEALWKGNFDDSVRFAAGVERHWTGEYMQKTFQGWEDSAASPDCIWTGIMGVTRDGKAHIGRVPGRTKKQHWMLAGFNGGGMSLIATASRAVAKMVVEDLEYEDVSAEFGLIEGWGTDVERMEEDTS</sequence>
<dbReference type="InterPro" id="IPR036188">
    <property type="entry name" value="FAD/NAD-bd_sf"/>
</dbReference>
<dbReference type="SUPFAM" id="SSF51905">
    <property type="entry name" value="FAD/NAD(P)-binding domain"/>
    <property type="match status" value="1"/>
</dbReference>
<evidence type="ECO:0000313" key="2">
    <source>
        <dbReference type="EMBL" id="QRC92453.1"/>
    </source>
</evidence>
<dbReference type="InterPro" id="IPR006076">
    <property type="entry name" value="FAD-dep_OxRdtase"/>
</dbReference>
<dbReference type="OrthoDB" id="429143at2759"/>
<reference evidence="3" key="1">
    <citation type="journal article" date="2021" name="BMC Genomics">
        <title>Chromosome-level genome assembly and manually-curated proteome of model necrotroph Parastagonospora nodorum Sn15 reveals a genome-wide trove of candidate effector homologs, and redundancy of virulence-related functions within an accessory chromosome.</title>
        <authorList>
            <person name="Bertazzoni S."/>
            <person name="Jones D.A.B."/>
            <person name="Phan H.T."/>
            <person name="Tan K.-C."/>
            <person name="Hane J.K."/>
        </authorList>
    </citation>
    <scope>NUCLEOTIDE SEQUENCE [LARGE SCALE GENOMIC DNA]</scope>
    <source>
        <strain evidence="3">SN15 / ATCC MYA-4574 / FGSC 10173)</strain>
    </source>
</reference>
<name>A0A7U2ESX4_PHANO</name>
<proteinExistence type="predicted"/>
<organism evidence="2 3">
    <name type="scientific">Phaeosphaeria nodorum (strain SN15 / ATCC MYA-4574 / FGSC 10173)</name>
    <name type="common">Glume blotch fungus</name>
    <name type="synonym">Parastagonospora nodorum</name>
    <dbReference type="NCBI Taxonomy" id="321614"/>
    <lineage>
        <taxon>Eukaryota</taxon>
        <taxon>Fungi</taxon>
        <taxon>Dikarya</taxon>
        <taxon>Ascomycota</taxon>
        <taxon>Pezizomycotina</taxon>
        <taxon>Dothideomycetes</taxon>
        <taxon>Pleosporomycetidae</taxon>
        <taxon>Pleosporales</taxon>
        <taxon>Pleosporineae</taxon>
        <taxon>Phaeosphaeriaceae</taxon>
        <taxon>Parastagonospora</taxon>
    </lineage>
</organism>
<dbReference type="AlphaFoldDB" id="A0A7U2ESX4"/>
<keyword evidence="3" id="KW-1185">Reference proteome</keyword>
<dbReference type="Pfam" id="PF01266">
    <property type="entry name" value="DAO"/>
    <property type="match status" value="1"/>
</dbReference>
<dbReference type="Gene3D" id="3.50.50.60">
    <property type="entry name" value="FAD/NAD(P)-binding domain"/>
    <property type="match status" value="1"/>
</dbReference>